<sequence>MISIIKTGTGNIASLYNAILKHTNDKICITNNSEVIKKSTHVFLPGVGAANATMQNIKVYDLLDTIKKLQVPTLGICLGMQILCSQSSENSEDSPTTGINIFNANVNYLKKSNLPLPHMGWNKVFFQFESPLFKNVPNGSYQYFIHSYRVPIIKETSGISIYSEEFSASIEQNNFFGVQFHPEKSGEIGSKIIKNFLNT</sequence>
<dbReference type="CDD" id="cd01748">
    <property type="entry name" value="GATase1_IGP_Synthase"/>
    <property type="match status" value="1"/>
</dbReference>
<feature type="active site" evidence="10 11">
    <location>
        <position position="183"/>
    </location>
</feature>
<dbReference type="NCBIfam" id="TIGR01855">
    <property type="entry name" value="IMP_synth_hisH"/>
    <property type="match status" value="1"/>
</dbReference>
<dbReference type="Proteomes" id="UP000242175">
    <property type="component" value="Chromosome large"/>
</dbReference>
<gene>
    <name evidence="10 13" type="primary">hisH</name>
    <name evidence="13" type="ORF">CF386_05855</name>
</gene>
<evidence type="ECO:0000256" key="4">
    <source>
        <dbReference type="ARBA" id="ARBA00022801"/>
    </source>
</evidence>
<evidence type="ECO:0000256" key="10">
    <source>
        <dbReference type="HAMAP-Rule" id="MF_00278"/>
    </source>
</evidence>
<keyword evidence="6 10" id="KW-0368">Histidine biosynthesis</keyword>
<evidence type="ECO:0000256" key="2">
    <source>
        <dbReference type="ARBA" id="ARBA00011152"/>
    </source>
</evidence>
<keyword evidence="14" id="KW-1185">Reference proteome</keyword>
<comment type="subcellular location">
    <subcellularLocation>
        <location evidence="10">Cytoplasm</location>
    </subcellularLocation>
</comment>
<feature type="active site" description="Nucleophile" evidence="10 11">
    <location>
        <position position="77"/>
    </location>
</feature>
<reference evidence="13 14" key="1">
    <citation type="journal article" date="2016" name="Int. J. Syst. Evol. Microbiol.">
        <title>Paraphotobacterium marinum gen. nov., sp. nov., a member of the family Vibrionaceae, isolated from surface seawater.</title>
        <authorList>
            <person name="Huang Z."/>
            <person name="Dong C."/>
            <person name="Shao Z."/>
        </authorList>
    </citation>
    <scope>NUCLEOTIDE SEQUENCE [LARGE SCALE GENOMIC DNA]</scope>
    <source>
        <strain evidence="13 14">NSCS20N07D</strain>
    </source>
</reference>
<protein>
    <recommendedName>
        <fullName evidence="10">Imidazole glycerol phosphate synthase subunit HisH</fullName>
        <ecNumber evidence="10">4.3.2.10</ecNumber>
    </recommendedName>
    <alternativeName>
        <fullName evidence="10">IGP synthase glutaminase subunit</fullName>
        <ecNumber evidence="10">3.5.1.2</ecNumber>
    </alternativeName>
    <alternativeName>
        <fullName evidence="10">IGP synthase subunit HisH</fullName>
    </alternativeName>
    <alternativeName>
        <fullName evidence="10">ImGP synthase subunit HisH</fullName>
        <shortName evidence="10">IGPS subunit HisH</shortName>
    </alternativeName>
</protein>
<name>A0A220VEG9_9GAMM</name>
<dbReference type="GO" id="GO:0016829">
    <property type="term" value="F:lyase activity"/>
    <property type="evidence" value="ECO:0007669"/>
    <property type="project" value="UniProtKB-KW"/>
</dbReference>
<comment type="pathway">
    <text evidence="1 10">Amino-acid biosynthesis; L-histidine biosynthesis; L-histidine from 5-phospho-alpha-D-ribose 1-diphosphate: step 5/9.</text>
</comment>
<dbReference type="GO" id="GO:0000107">
    <property type="term" value="F:imidazoleglycerol-phosphate synthase activity"/>
    <property type="evidence" value="ECO:0007669"/>
    <property type="project" value="UniProtKB-UniRule"/>
</dbReference>
<dbReference type="HAMAP" id="MF_00278">
    <property type="entry name" value="HisH"/>
    <property type="match status" value="1"/>
</dbReference>
<keyword evidence="4 10" id="KW-0378">Hydrolase</keyword>
<dbReference type="PANTHER" id="PTHR42701">
    <property type="entry name" value="IMIDAZOLE GLYCEROL PHOSPHATE SYNTHASE SUBUNIT HISH"/>
    <property type="match status" value="1"/>
</dbReference>
<feature type="active site" evidence="10 11">
    <location>
        <position position="181"/>
    </location>
</feature>
<dbReference type="SUPFAM" id="SSF52317">
    <property type="entry name" value="Class I glutamine amidotransferase-like"/>
    <property type="match status" value="1"/>
</dbReference>
<comment type="catalytic activity">
    <reaction evidence="9 10">
        <text>L-glutamine + H2O = L-glutamate + NH4(+)</text>
        <dbReference type="Rhea" id="RHEA:15889"/>
        <dbReference type="ChEBI" id="CHEBI:15377"/>
        <dbReference type="ChEBI" id="CHEBI:28938"/>
        <dbReference type="ChEBI" id="CHEBI:29985"/>
        <dbReference type="ChEBI" id="CHEBI:58359"/>
        <dbReference type="EC" id="3.5.1.2"/>
    </reaction>
</comment>
<dbReference type="InterPro" id="IPR017926">
    <property type="entry name" value="GATASE"/>
</dbReference>
<dbReference type="KEGG" id="pmai:CF386_05855"/>
<evidence type="ECO:0000313" key="13">
    <source>
        <dbReference type="EMBL" id="ASK78562.1"/>
    </source>
</evidence>
<feature type="domain" description="Glutamine amidotransferase" evidence="12">
    <location>
        <begin position="35"/>
        <end position="197"/>
    </location>
</feature>
<evidence type="ECO:0000256" key="6">
    <source>
        <dbReference type="ARBA" id="ARBA00023102"/>
    </source>
</evidence>
<dbReference type="InterPro" id="IPR029062">
    <property type="entry name" value="Class_I_gatase-like"/>
</dbReference>
<dbReference type="GO" id="GO:0005737">
    <property type="term" value="C:cytoplasm"/>
    <property type="evidence" value="ECO:0007669"/>
    <property type="project" value="UniProtKB-SubCell"/>
</dbReference>
<evidence type="ECO:0000256" key="11">
    <source>
        <dbReference type="PIRSR" id="PIRSR000495-1"/>
    </source>
</evidence>
<evidence type="ECO:0000259" key="12">
    <source>
        <dbReference type="Pfam" id="PF00117"/>
    </source>
</evidence>
<dbReference type="PANTHER" id="PTHR42701:SF1">
    <property type="entry name" value="IMIDAZOLE GLYCEROL PHOSPHATE SYNTHASE SUBUNIT HISH"/>
    <property type="match status" value="1"/>
</dbReference>
<dbReference type="GO" id="GO:0000105">
    <property type="term" value="P:L-histidine biosynthetic process"/>
    <property type="evidence" value="ECO:0007669"/>
    <property type="project" value="UniProtKB-UniRule"/>
</dbReference>
<keyword evidence="10" id="KW-0963">Cytoplasm</keyword>
<dbReference type="InterPro" id="IPR010139">
    <property type="entry name" value="Imidazole-glycPsynth_HisH"/>
</dbReference>
<dbReference type="AlphaFoldDB" id="A0A220VEG9"/>
<dbReference type="EC" id="4.3.2.10" evidence="10"/>
<comment type="function">
    <text evidence="10">IGPS catalyzes the conversion of PRFAR and glutamine to IGP, AICAR and glutamate. The HisH subunit catalyzes the hydrolysis of glutamine to glutamate and ammonia as part of the synthesis of IGP and AICAR. The resulting ammonia molecule is channeled to the active site of HisF.</text>
</comment>
<dbReference type="GO" id="GO:0004359">
    <property type="term" value="F:glutaminase activity"/>
    <property type="evidence" value="ECO:0007669"/>
    <property type="project" value="UniProtKB-EC"/>
</dbReference>
<comment type="subunit">
    <text evidence="2 10">Heterodimer of HisH and HisF.</text>
</comment>
<dbReference type="PIRSF" id="PIRSF000495">
    <property type="entry name" value="Amidotransf_hisH"/>
    <property type="match status" value="1"/>
</dbReference>
<dbReference type="UniPathway" id="UPA00031">
    <property type="reaction ID" value="UER00010"/>
</dbReference>
<dbReference type="PROSITE" id="PS51273">
    <property type="entry name" value="GATASE_TYPE_1"/>
    <property type="match status" value="1"/>
</dbReference>
<dbReference type="Pfam" id="PF00117">
    <property type="entry name" value="GATase"/>
    <property type="match status" value="1"/>
</dbReference>
<keyword evidence="5 10" id="KW-0315">Glutamine amidotransferase</keyword>
<evidence type="ECO:0000313" key="14">
    <source>
        <dbReference type="Proteomes" id="UP000242175"/>
    </source>
</evidence>
<keyword evidence="3 10" id="KW-0028">Amino-acid biosynthesis</keyword>
<evidence type="ECO:0000256" key="8">
    <source>
        <dbReference type="ARBA" id="ARBA00047838"/>
    </source>
</evidence>
<accession>A0A220VEG9</accession>
<evidence type="ECO:0000256" key="7">
    <source>
        <dbReference type="ARBA" id="ARBA00023239"/>
    </source>
</evidence>
<proteinExistence type="inferred from homology"/>
<dbReference type="EMBL" id="CP022355">
    <property type="protein sequence ID" value="ASK78562.1"/>
    <property type="molecule type" value="Genomic_DNA"/>
</dbReference>
<dbReference type="OrthoDB" id="9807137at2"/>
<dbReference type="RefSeq" id="WP_089073470.1">
    <property type="nucleotide sequence ID" value="NZ_CBCSAM010000001.1"/>
</dbReference>
<comment type="catalytic activity">
    <reaction evidence="8 10">
        <text>5-[(5-phospho-1-deoxy-D-ribulos-1-ylimino)methylamino]-1-(5-phospho-beta-D-ribosyl)imidazole-4-carboxamide + L-glutamine = D-erythro-1-(imidazol-4-yl)glycerol 3-phosphate + 5-amino-1-(5-phospho-beta-D-ribosyl)imidazole-4-carboxamide + L-glutamate + H(+)</text>
        <dbReference type="Rhea" id="RHEA:24793"/>
        <dbReference type="ChEBI" id="CHEBI:15378"/>
        <dbReference type="ChEBI" id="CHEBI:29985"/>
        <dbReference type="ChEBI" id="CHEBI:58278"/>
        <dbReference type="ChEBI" id="CHEBI:58359"/>
        <dbReference type="ChEBI" id="CHEBI:58475"/>
        <dbReference type="ChEBI" id="CHEBI:58525"/>
        <dbReference type="EC" id="4.3.2.10"/>
    </reaction>
</comment>
<evidence type="ECO:0000256" key="1">
    <source>
        <dbReference type="ARBA" id="ARBA00005091"/>
    </source>
</evidence>
<evidence type="ECO:0000256" key="3">
    <source>
        <dbReference type="ARBA" id="ARBA00022605"/>
    </source>
</evidence>
<keyword evidence="7 10" id="KW-0456">Lyase</keyword>
<evidence type="ECO:0000256" key="5">
    <source>
        <dbReference type="ARBA" id="ARBA00022962"/>
    </source>
</evidence>
<evidence type="ECO:0000256" key="9">
    <source>
        <dbReference type="ARBA" id="ARBA00049534"/>
    </source>
</evidence>
<organism evidence="13 14">
    <name type="scientific">Paraphotobacterium marinum</name>
    <dbReference type="NCBI Taxonomy" id="1755811"/>
    <lineage>
        <taxon>Bacteria</taxon>
        <taxon>Pseudomonadati</taxon>
        <taxon>Pseudomonadota</taxon>
        <taxon>Gammaproteobacteria</taxon>
        <taxon>Vibrionales</taxon>
        <taxon>Vibrionaceae</taxon>
        <taxon>Paraphotobacterium</taxon>
    </lineage>
</organism>
<dbReference type="Gene3D" id="3.40.50.880">
    <property type="match status" value="1"/>
</dbReference>
<dbReference type="EC" id="3.5.1.2" evidence="10"/>